<evidence type="ECO:0000313" key="3">
    <source>
        <dbReference type="Proteomes" id="UP000799766"/>
    </source>
</evidence>
<accession>A0A6A6P8E0</accession>
<sequence length="153" mass="16893">MRRIPQRKYVERGKACISAPGFARWRGWAASGTPFAACGSSAACRSGYVPVLKLLLLSVHSLCRPVLRRHSALFCVAPVSRDERRRSRPLATARDPATSSPRVAVSCVSSTHAFTRTNQQAGAHRPRGGTRRLSDRQRLLRMCVQDAGSPPWR</sequence>
<reference evidence="2" key="1">
    <citation type="journal article" date="2020" name="Stud. Mycol.">
        <title>101 Dothideomycetes genomes: a test case for predicting lifestyles and emergence of pathogens.</title>
        <authorList>
            <person name="Haridas S."/>
            <person name="Albert R."/>
            <person name="Binder M."/>
            <person name="Bloem J."/>
            <person name="Labutti K."/>
            <person name="Salamov A."/>
            <person name="Andreopoulos B."/>
            <person name="Baker S."/>
            <person name="Barry K."/>
            <person name="Bills G."/>
            <person name="Bluhm B."/>
            <person name="Cannon C."/>
            <person name="Castanera R."/>
            <person name="Culley D."/>
            <person name="Daum C."/>
            <person name="Ezra D."/>
            <person name="Gonzalez J."/>
            <person name="Henrissat B."/>
            <person name="Kuo A."/>
            <person name="Liang C."/>
            <person name="Lipzen A."/>
            <person name="Lutzoni F."/>
            <person name="Magnuson J."/>
            <person name="Mondo S."/>
            <person name="Nolan M."/>
            <person name="Ohm R."/>
            <person name="Pangilinan J."/>
            <person name="Park H.-J."/>
            <person name="Ramirez L."/>
            <person name="Alfaro M."/>
            <person name="Sun H."/>
            <person name="Tritt A."/>
            <person name="Yoshinaga Y."/>
            <person name="Zwiers L.-H."/>
            <person name="Turgeon B."/>
            <person name="Goodwin S."/>
            <person name="Spatafora J."/>
            <person name="Crous P."/>
            <person name="Grigoriev I."/>
        </authorList>
    </citation>
    <scope>NUCLEOTIDE SEQUENCE</scope>
    <source>
        <strain evidence="2">ATCC 16933</strain>
    </source>
</reference>
<name>A0A6A6P8E0_9PEZI</name>
<evidence type="ECO:0000313" key="2">
    <source>
        <dbReference type="EMBL" id="KAF2459713.1"/>
    </source>
</evidence>
<keyword evidence="3" id="KW-1185">Reference proteome</keyword>
<gene>
    <name evidence="2" type="ORF">BDY21DRAFT_336283</name>
</gene>
<proteinExistence type="predicted"/>
<dbReference type="EMBL" id="MU001674">
    <property type="protein sequence ID" value="KAF2459713.1"/>
    <property type="molecule type" value="Genomic_DNA"/>
</dbReference>
<dbReference type="AlphaFoldDB" id="A0A6A6P8E0"/>
<dbReference type="Proteomes" id="UP000799766">
    <property type="component" value="Unassembled WGS sequence"/>
</dbReference>
<evidence type="ECO:0000256" key="1">
    <source>
        <dbReference type="SAM" id="MobiDB-lite"/>
    </source>
</evidence>
<organism evidence="2 3">
    <name type="scientific">Lineolata rhizophorae</name>
    <dbReference type="NCBI Taxonomy" id="578093"/>
    <lineage>
        <taxon>Eukaryota</taxon>
        <taxon>Fungi</taxon>
        <taxon>Dikarya</taxon>
        <taxon>Ascomycota</taxon>
        <taxon>Pezizomycotina</taxon>
        <taxon>Dothideomycetes</taxon>
        <taxon>Dothideomycetes incertae sedis</taxon>
        <taxon>Lineolatales</taxon>
        <taxon>Lineolataceae</taxon>
        <taxon>Lineolata</taxon>
    </lineage>
</organism>
<protein>
    <submittedName>
        <fullName evidence="2">Uncharacterized protein</fullName>
    </submittedName>
</protein>
<feature type="region of interest" description="Disordered" evidence="1">
    <location>
        <begin position="116"/>
        <end position="135"/>
    </location>
</feature>